<dbReference type="InterPro" id="IPR036259">
    <property type="entry name" value="MFS_trans_sf"/>
</dbReference>
<evidence type="ECO:0000313" key="8">
    <source>
        <dbReference type="Proteomes" id="UP000245119"/>
    </source>
</evidence>
<name>A0A2T7PHD9_POMCA</name>
<keyword evidence="3 6" id="KW-1133">Transmembrane helix</keyword>
<dbReference type="EMBL" id="PZQS01000004">
    <property type="protein sequence ID" value="PVD32843.1"/>
    <property type="molecule type" value="Genomic_DNA"/>
</dbReference>
<dbReference type="SUPFAM" id="SSF103473">
    <property type="entry name" value="MFS general substrate transporter"/>
    <property type="match status" value="2"/>
</dbReference>
<organism evidence="7 8">
    <name type="scientific">Pomacea canaliculata</name>
    <name type="common">Golden apple snail</name>
    <dbReference type="NCBI Taxonomy" id="400727"/>
    <lineage>
        <taxon>Eukaryota</taxon>
        <taxon>Metazoa</taxon>
        <taxon>Spiralia</taxon>
        <taxon>Lophotrochozoa</taxon>
        <taxon>Mollusca</taxon>
        <taxon>Gastropoda</taxon>
        <taxon>Caenogastropoda</taxon>
        <taxon>Architaenioglossa</taxon>
        <taxon>Ampullarioidea</taxon>
        <taxon>Ampullariidae</taxon>
        <taxon>Pomacea</taxon>
    </lineage>
</organism>
<feature type="region of interest" description="Disordered" evidence="5">
    <location>
        <begin position="567"/>
        <end position="605"/>
    </location>
</feature>
<dbReference type="PANTHER" id="PTHR23507:SF1">
    <property type="entry name" value="FI18259P1-RELATED"/>
    <property type="match status" value="1"/>
</dbReference>
<evidence type="ECO:0000256" key="3">
    <source>
        <dbReference type="ARBA" id="ARBA00022989"/>
    </source>
</evidence>
<comment type="subcellular location">
    <subcellularLocation>
        <location evidence="1">Membrane</location>
        <topology evidence="1">Multi-pass membrane protein</topology>
    </subcellularLocation>
</comment>
<comment type="caution">
    <text evidence="7">The sequence shown here is derived from an EMBL/GenBank/DDBJ whole genome shotgun (WGS) entry which is preliminary data.</text>
</comment>
<feature type="transmembrane region" description="Helical" evidence="6">
    <location>
        <begin position="223"/>
        <end position="245"/>
    </location>
</feature>
<protein>
    <recommendedName>
        <fullName evidence="9">Major facilitator superfamily (MFS) profile domain-containing protein</fullName>
    </recommendedName>
</protein>
<dbReference type="PANTHER" id="PTHR23507">
    <property type="entry name" value="ZGC:174356"/>
    <property type="match status" value="1"/>
</dbReference>
<keyword evidence="4 6" id="KW-0472">Membrane</keyword>
<evidence type="ECO:0000256" key="2">
    <source>
        <dbReference type="ARBA" id="ARBA00022692"/>
    </source>
</evidence>
<evidence type="ECO:0000256" key="5">
    <source>
        <dbReference type="SAM" id="MobiDB-lite"/>
    </source>
</evidence>
<feature type="transmembrane region" description="Helical" evidence="6">
    <location>
        <begin position="487"/>
        <end position="513"/>
    </location>
</feature>
<dbReference type="AlphaFoldDB" id="A0A2T7PHD9"/>
<dbReference type="InterPro" id="IPR011701">
    <property type="entry name" value="MFS"/>
</dbReference>
<feature type="compositionally biased region" description="Basic and acidic residues" evidence="5">
    <location>
        <begin position="585"/>
        <end position="596"/>
    </location>
</feature>
<dbReference type="GO" id="GO:0022857">
    <property type="term" value="F:transmembrane transporter activity"/>
    <property type="evidence" value="ECO:0007669"/>
    <property type="project" value="InterPro"/>
</dbReference>
<evidence type="ECO:0008006" key="9">
    <source>
        <dbReference type="Google" id="ProtNLM"/>
    </source>
</evidence>
<proteinExistence type="predicted"/>
<feature type="transmembrane region" description="Helical" evidence="6">
    <location>
        <begin position="105"/>
        <end position="122"/>
    </location>
</feature>
<dbReference type="OrthoDB" id="3026777at2759"/>
<feature type="transmembrane region" description="Helical" evidence="6">
    <location>
        <begin position="452"/>
        <end position="475"/>
    </location>
</feature>
<sequence>MLRVKCRALLHEFVCDIVIFLFKTGESLLDATIRPYVIAAVCSDLYGGADVTSDFGRTDGAGGLSVDNGTAFGDKGGVCFHLNDLPDIEAKVQSKAAGILVAHRVLVNVPAVILGLFCGAWSDTKGRKFPMMAPSAGSCLGVTLYLASTQVRDYKVFLLLAGAAIQGMFGKSPVISMAVNSHVADTSDTDQRTRRLGRLLASSFLGMFLGSLLAGVLQDLSSLLTTLLVVSICHALSVLTVLLGVPETRSPEVRDGAAGQAILRAEDEMAEEEQQKDPGLFSWAGCRESLMTVCRKREGNKRIVVIVSLLLITLNSCLKVQCPRFMAPFGDLTQCHNIIRGLRNKTNQPTNQPTNQTDRQFLRSSCYLRPRHQSRWGPGRNSSLRPAAAVVVAAVVVRVPDSRGLRHHGLQPPAAAAPPGRYAAHVRRCHRDGGVAFKLVRSVWAGFCTETWMVFLSVVAGSLGGLITPALRSVLSKIVKEGEVGKMFSILASLETLSKLLGSSVFTGVYAATVDVISAAAYLLEAAVYLIVLGMTVWLAQMMREDGAHDLLLTFSRPYYAFHKANGKSDNSQSAGTVPVIQMEDTSRPQPHRESRLQSLGASTP</sequence>
<dbReference type="Proteomes" id="UP000245119">
    <property type="component" value="Linkage Group LG4"/>
</dbReference>
<feature type="transmembrane region" description="Helical" evidence="6">
    <location>
        <begin position="199"/>
        <end position="217"/>
    </location>
</feature>
<evidence type="ECO:0000256" key="4">
    <source>
        <dbReference type="ARBA" id="ARBA00023136"/>
    </source>
</evidence>
<feature type="transmembrane region" description="Helical" evidence="6">
    <location>
        <begin position="519"/>
        <end position="540"/>
    </location>
</feature>
<gene>
    <name evidence="7" type="ORF">C0Q70_08290</name>
</gene>
<keyword evidence="8" id="KW-1185">Reference proteome</keyword>
<reference evidence="7 8" key="1">
    <citation type="submission" date="2018-04" db="EMBL/GenBank/DDBJ databases">
        <title>The genome of golden apple snail Pomacea canaliculata provides insight into stress tolerance and invasive adaptation.</title>
        <authorList>
            <person name="Liu C."/>
            <person name="Liu B."/>
            <person name="Ren Y."/>
            <person name="Zhang Y."/>
            <person name="Wang H."/>
            <person name="Li S."/>
            <person name="Jiang F."/>
            <person name="Yin L."/>
            <person name="Zhang G."/>
            <person name="Qian W."/>
            <person name="Fan W."/>
        </authorList>
    </citation>
    <scope>NUCLEOTIDE SEQUENCE [LARGE SCALE GENOMIC DNA]</scope>
    <source>
        <strain evidence="7">SZHN2017</strain>
        <tissue evidence="7">Muscle</tissue>
    </source>
</reference>
<dbReference type="Gene3D" id="1.20.1250.20">
    <property type="entry name" value="MFS general substrate transporter like domains"/>
    <property type="match status" value="1"/>
</dbReference>
<dbReference type="GO" id="GO:0016020">
    <property type="term" value="C:membrane"/>
    <property type="evidence" value="ECO:0007669"/>
    <property type="project" value="UniProtKB-SubCell"/>
</dbReference>
<dbReference type="Pfam" id="PF07690">
    <property type="entry name" value="MFS_1"/>
    <property type="match status" value="1"/>
</dbReference>
<evidence type="ECO:0000256" key="1">
    <source>
        <dbReference type="ARBA" id="ARBA00004141"/>
    </source>
</evidence>
<keyword evidence="2 6" id="KW-0812">Transmembrane</keyword>
<feature type="transmembrane region" description="Helical" evidence="6">
    <location>
        <begin position="156"/>
        <end position="179"/>
    </location>
</feature>
<evidence type="ECO:0000256" key="6">
    <source>
        <dbReference type="SAM" id="Phobius"/>
    </source>
</evidence>
<accession>A0A2T7PHD9</accession>
<evidence type="ECO:0000313" key="7">
    <source>
        <dbReference type="EMBL" id="PVD32843.1"/>
    </source>
</evidence>